<feature type="region of interest" description="Disordered" evidence="1">
    <location>
        <begin position="65"/>
        <end position="87"/>
    </location>
</feature>
<protein>
    <recommendedName>
        <fullName evidence="4">C2 domain-containing protein</fullName>
    </recommendedName>
</protein>
<accession>A0AB34INA5</accession>
<gene>
    <name evidence="2" type="ORF">AB1Y20_012155</name>
</gene>
<comment type="caution">
    <text evidence="2">The sequence shown here is derived from an EMBL/GenBank/DDBJ whole genome shotgun (WGS) entry which is preliminary data.</text>
</comment>
<proteinExistence type="predicted"/>
<evidence type="ECO:0008006" key="4">
    <source>
        <dbReference type="Google" id="ProtNLM"/>
    </source>
</evidence>
<sequence>MVLRLFVKVERFRRLHESTLLDILCERGEDGTFGLGLTDDNEIVHFYHQTNSGMLRVGDQVREVSLPEDAPPPRAAAGEPPRAGALAAGERAPVVRERLAAVISRQLGEAARVRLHVARASGEARGALDGADVFTCMRLLRRDGSSSVEYSSDLWVAREDAVWGAFWTVSLPADATAVWFGLYRSNFFTEPLIGYCEFPVASEEGADLRWHALYPEKSGGASQALGKEPTIVGEVLLTVKKYSDNISVSPMEAGLDSDDSMDDPVSNLPPLHAAKPITPIEESTCAADVSR</sequence>
<evidence type="ECO:0000313" key="3">
    <source>
        <dbReference type="Proteomes" id="UP001515480"/>
    </source>
</evidence>
<feature type="region of interest" description="Disordered" evidence="1">
    <location>
        <begin position="253"/>
        <end position="291"/>
    </location>
</feature>
<organism evidence="2 3">
    <name type="scientific">Prymnesium parvum</name>
    <name type="common">Toxic golden alga</name>
    <dbReference type="NCBI Taxonomy" id="97485"/>
    <lineage>
        <taxon>Eukaryota</taxon>
        <taxon>Haptista</taxon>
        <taxon>Haptophyta</taxon>
        <taxon>Prymnesiophyceae</taxon>
        <taxon>Prymnesiales</taxon>
        <taxon>Prymnesiaceae</taxon>
        <taxon>Prymnesium</taxon>
    </lineage>
</organism>
<keyword evidence="3" id="KW-1185">Reference proteome</keyword>
<name>A0AB34INA5_PRYPA</name>
<dbReference type="AlphaFoldDB" id="A0AB34INA5"/>
<evidence type="ECO:0000256" key="1">
    <source>
        <dbReference type="SAM" id="MobiDB-lite"/>
    </source>
</evidence>
<dbReference type="EMBL" id="JBGBPQ010000021">
    <property type="protein sequence ID" value="KAL1503682.1"/>
    <property type="molecule type" value="Genomic_DNA"/>
</dbReference>
<dbReference type="Proteomes" id="UP001515480">
    <property type="component" value="Unassembled WGS sequence"/>
</dbReference>
<reference evidence="2 3" key="1">
    <citation type="journal article" date="2024" name="Science">
        <title>Giant polyketide synthase enzymes in the biosynthesis of giant marine polyether toxins.</title>
        <authorList>
            <person name="Fallon T.R."/>
            <person name="Shende V.V."/>
            <person name="Wierzbicki I.H."/>
            <person name="Pendleton A.L."/>
            <person name="Watervoot N.F."/>
            <person name="Auber R.P."/>
            <person name="Gonzalez D.J."/>
            <person name="Wisecaver J.H."/>
            <person name="Moore B.S."/>
        </authorList>
    </citation>
    <scope>NUCLEOTIDE SEQUENCE [LARGE SCALE GENOMIC DNA]</scope>
    <source>
        <strain evidence="2 3">12B1</strain>
    </source>
</reference>
<evidence type="ECO:0000313" key="2">
    <source>
        <dbReference type="EMBL" id="KAL1503682.1"/>
    </source>
</evidence>
<feature type="compositionally biased region" description="Low complexity" evidence="1">
    <location>
        <begin position="75"/>
        <end position="87"/>
    </location>
</feature>